<feature type="region of interest" description="Disordered" evidence="1">
    <location>
        <begin position="1"/>
        <end position="58"/>
    </location>
</feature>
<feature type="compositionally biased region" description="Polar residues" evidence="1">
    <location>
        <begin position="137"/>
        <end position="162"/>
    </location>
</feature>
<feature type="region of interest" description="Disordered" evidence="1">
    <location>
        <begin position="95"/>
        <end position="180"/>
    </location>
</feature>
<name>A0AAD5T1Q2_9FUNG</name>
<evidence type="ECO:0000256" key="1">
    <source>
        <dbReference type="SAM" id="MobiDB-lite"/>
    </source>
</evidence>
<gene>
    <name evidence="2" type="ORF">HK100_011209</name>
</gene>
<reference evidence="2" key="1">
    <citation type="submission" date="2020-05" db="EMBL/GenBank/DDBJ databases">
        <title>Phylogenomic resolution of chytrid fungi.</title>
        <authorList>
            <person name="Stajich J.E."/>
            <person name="Amses K."/>
            <person name="Simmons R."/>
            <person name="Seto K."/>
            <person name="Myers J."/>
            <person name="Bonds A."/>
            <person name="Quandt C.A."/>
            <person name="Barry K."/>
            <person name="Liu P."/>
            <person name="Grigoriev I."/>
            <person name="Longcore J.E."/>
            <person name="James T.Y."/>
        </authorList>
    </citation>
    <scope>NUCLEOTIDE SEQUENCE</scope>
    <source>
        <strain evidence="2">JEL0513</strain>
    </source>
</reference>
<dbReference type="Proteomes" id="UP001211907">
    <property type="component" value="Unassembled WGS sequence"/>
</dbReference>
<protein>
    <submittedName>
        <fullName evidence="2">Uncharacterized protein</fullName>
    </submittedName>
</protein>
<evidence type="ECO:0000313" key="3">
    <source>
        <dbReference type="Proteomes" id="UP001211907"/>
    </source>
</evidence>
<proteinExistence type="predicted"/>
<comment type="caution">
    <text evidence="2">The sequence shown here is derived from an EMBL/GenBank/DDBJ whole genome shotgun (WGS) entry which is preliminary data.</text>
</comment>
<dbReference type="AlphaFoldDB" id="A0AAD5T1Q2"/>
<accession>A0AAD5T1Q2</accession>
<organism evidence="2 3">
    <name type="scientific">Physocladia obscura</name>
    <dbReference type="NCBI Taxonomy" id="109957"/>
    <lineage>
        <taxon>Eukaryota</taxon>
        <taxon>Fungi</taxon>
        <taxon>Fungi incertae sedis</taxon>
        <taxon>Chytridiomycota</taxon>
        <taxon>Chytridiomycota incertae sedis</taxon>
        <taxon>Chytridiomycetes</taxon>
        <taxon>Chytridiales</taxon>
        <taxon>Chytriomycetaceae</taxon>
        <taxon>Physocladia</taxon>
    </lineage>
</organism>
<keyword evidence="3" id="KW-1185">Reference proteome</keyword>
<feature type="compositionally biased region" description="Low complexity" evidence="1">
    <location>
        <begin position="10"/>
        <end position="33"/>
    </location>
</feature>
<dbReference type="EMBL" id="JADGJH010000668">
    <property type="protein sequence ID" value="KAJ3124507.1"/>
    <property type="molecule type" value="Genomic_DNA"/>
</dbReference>
<feature type="compositionally biased region" description="Basic and acidic residues" evidence="1">
    <location>
        <begin position="119"/>
        <end position="131"/>
    </location>
</feature>
<evidence type="ECO:0000313" key="2">
    <source>
        <dbReference type="EMBL" id="KAJ3124507.1"/>
    </source>
</evidence>
<sequence length="218" mass="23840">MTNSNSVGMARTSSASSDRSATSRLRITTTTRSKNSSVDRRSVRTRSPDPWNIPSPILGSSAASSADRFLLALDPQFQSQSDLLALDEIDESEYDGSPLSVELTGRKNGVFQGPGRSYESSRHSLEDDNTHRFPITPQRSFSDGQSSQRSFRNVASRKSVTDQSDDEKGDFLENGGKLCGSPIRGRSNHSILLFRDVIPKSPALGSIQEFPNGELQVE</sequence>